<reference evidence="4" key="1">
    <citation type="submission" date="2016-10" db="EMBL/GenBank/DDBJ databases">
        <authorList>
            <person name="Varghese N."/>
            <person name="Submissions S."/>
        </authorList>
    </citation>
    <scope>NUCLEOTIDE SEQUENCE [LARGE SCALE GENOMIC DNA]</scope>
    <source>
        <strain evidence="4">CGMCC 1.10119</strain>
    </source>
</reference>
<dbReference type="NCBIfam" id="NF005559">
    <property type="entry name" value="PRK07231.1"/>
    <property type="match status" value="1"/>
</dbReference>
<dbReference type="STRING" id="660521.SAMN04487949_1727"/>
<organism evidence="3 4">
    <name type="scientific">Halogranum gelatinilyticum</name>
    <dbReference type="NCBI Taxonomy" id="660521"/>
    <lineage>
        <taxon>Archaea</taxon>
        <taxon>Methanobacteriati</taxon>
        <taxon>Methanobacteriota</taxon>
        <taxon>Stenosarchaea group</taxon>
        <taxon>Halobacteria</taxon>
        <taxon>Halobacteriales</taxon>
        <taxon>Haloferacaceae</taxon>
    </lineage>
</organism>
<dbReference type="GO" id="GO:0016616">
    <property type="term" value="F:oxidoreductase activity, acting on the CH-OH group of donors, NAD or NADP as acceptor"/>
    <property type="evidence" value="ECO:0007669"/>
    <property type="project" value="UniProtKB-ARBA"/>
</dbReference>
<comment type="similarity">
    <text evidence="1">Belongs to the short-chain dehydrogenases/reductases (SDR) family.</text>
</comment>
<evidence type="ECO:0000256" key="1">
    <source>
        <dbReference type="ARBA" id="ARBA00006484"/>
    </source>
</evidence>
<dbReference type="Gene3D" id="3.40.50.720">
    <property type="entry name" value="NAD(P)-binding Rossmann-like Domain"/>
    <property type="match status" value="1"/>
</dbReference>
<evidence type="ECO:0000313" key="4">
    <source>
        <dbReference type="Proteomes" id="UP000199451"/>
    </source>
</evidence>
<dbReference type="PRINTS" id="PR00081">
    <property type="entry name" value="GDHRDH"/>
</dbReference>
<name>A0A1G9TDK9_9EURY</name>
<dbReference type="PROSITE" id="PS00061">
    <property type="entry name" value="ADH_SHORT"/>
    <property type="match status" value="1"/>
</dbReference>
<dbReference type="RefSeq" id="WP_089696566.1">
    <property type="nucleotide sequence ID" value="NZ_FNHL01000002.1"/>
</dbReference>
<dbReference type="Pfam" id="PF13561">
    <property type="entry name" value="adh_short_C2"/>
    <property type="match status" value="1"/>
</dbReference>
<dbReference type="AlphaFoldDB" id="A0A1G9TDK9"/>
<dbReference type="GO" id="GO:0005975">
    <property type="term" value="P:carbohydrate metabolic process"/>
    <property type="evidence" value="ECO:0007669"/>
    <property type="project" value="UniProtKB-ARBA"/>
</dbReference>
<dbReference type="FunFam" id="3.40.50.720:FF:000240">
    <property type="entry name" value="SDR family oxidoreductase"/>
    <property type="match status" value="1"/>
</dbReference>
<dbReference type="Proteomes" id="UP000199451">
    <property type="component" value="Unassembled WGS sequence"/>
</dbReference>
<evidence type="ECO:0000256" key="2">
    <source>
        <dbReference type="ARBA" id="ARBA00023002"/>
    </source>
</evidence>
<dbReference type="PRINTS" id="PR00080">
    <property type="entry name" value="SDRFAMILY"/>
</dbReference>
<sequence>MTVLDRFRLDGQTAIVTGGNRGIGREIAQALAEAGANVVVANRNSESGQAAAAEIAESTGVDTLAVETDVADEQSVNAMVDAAVDEFETIEILVNNAGIVVHEAAETMTEEEWDSVVDINLKGTFLCSKAVGQEMMESGGGSILSVSSMSALIANYPQRQVAYNASKGGIESFTRQLASEWAEHDIRVNTIAPGYIRTDNTDQADAIDPDIDEVWKSEMLMDEIAGPEDVAPAAVFLASDASRYMTGARIVVDGGYTVR</sequence>
<dbReference type="SUPFAM" id="SSF51735">
    <property type="entry name" value="NAD(P)-binding Rossmann-fold domains"/>
    <property type="match status" value="1"/>
</dbReference>
<dbReference type="EMBL" id="FNHL01000002">
    <property type="protein sequence ID" value="SDM45730.1"/>
    <property type="molecule type" value="Genomic_DNA"/>
</dbReference>
<proteinExistence type="inferred from homology"/>
<keyword evidence="4" id="KW-1185">Reference proteome</keyword>
<protein>
    <submittedName>
        <fullName evidence="3">NAD(P)-dependent dehydrogenase, short-chain alcohol dehydrogenase family</fullName>
    </submittedName>
</protein>
<accession>A0A1G9TDK9</accession>
<dbReference type="PANTHER" id="PTHR42760:SF115">
    <property type="entry name" value="3-OXOACYL-[ACYL-CARRIER-PROTEIN] REDUCTASE FABG"/>
    <property type="match status" value="1"/>
</dbReference>
<dbReference type="OrthoDB" id="7442at2157"/>
<keyword evidence="2" id="KW-0560">Oxidoreductase</keyword>
<evidence type="ECO:0000313" key="3">
    <source>
        <dbReference type="EMBL" id="SDM45730.1"/>
    </source>
</evidence>
<dbReference type="PANTHER" id="PTHR42760">
    <property type="entry name" value="SHORT-CHAIN DEHYDROGENASES/REDUCTASES FAMILY MEMBER"/>
    <property type="match status" value="1"/>
</dbReference>
<dbReference type="InterPro" id="IPR020904">
    <property type="entry name" value="Sc_DH/Rdtase_CS"/>
</dbReference>
<gene>
    <name evidence="3" type="ORF">SAMN04487949_1727</name>
</gene>
<dbReference type="InterPro" id="IPR002347">
    <property type="entry name" value="SDR_fam"/>
</dbReference>
<dbReference type="InterPro" id="IPR036291">
    <property type="entry name" value="NAD(P)-bd_dom_sf"/>
</dbReference>